<evidence type="ECO:0000256" key="1">
    <source>
        <dbReference type="ARBA" id="ARBA00022679"/>
    </source>
</evidence>
<reference evidence="3" key="1">
    <citation type="submission" date="2019-04" db="EMBL/GenBank/DDBJ databases">
        <authorList>
            <person name="Brambilla D."/>
        </authorList>
    </citation>
    <scope>NUCLEOTIDE SEQUENCE</scope>
    <source>
        <strain evidence="3">BAL1</strain>
    </source>
</reference>
<dbReference type="AlphaFoldDB" id="A0A486XVG9"/>
<dbReference type="GO" id="GO:0016757">
    <property type="term" value="F:glycosyltransferase activity"/>
    <property type="evidence" value="ECO:0007669"/>
    <property type="project" value="UniProtKB-KW"/>
</dbReference>
<proteinExistence type="predicted"/>
<dbReference type="PANTHER" id="PTHR46401:SF2">
    <property type="entry name" value="GLYCOSYLTRANSFERASE WBBK-RELATED"/>
    <property type="match status" value="1"/>
</dbReference>
<protein>
    <submittedName>
        <fullName evidence="3">Mannosyltransferase</fullName>
        <ecNumber evidence="3">2.4.1.-</ecNumber>
    </submittedName>
</protein>
<evidence type="ECO:0000259" key="2">
    <source>
        <dbReference type="Pfam" id="PF00534"/>
    </source>
</evidence>
<dbReference type="PANTHER" id="PTHR46401">
    <property type="entry name" value="GLYCOSYLTRANSFERASE WBBK-RELATED"/>
    <property type="match status" value="1"/>
</dbReference>
<dbReference type="EMBL" id="CAAJGR010000034">
    <property type="protein sequence ID" value="VHO06508.1"/>
    <property type="molecule type" value="Genomic_DNA"/>
</dbReference>
<dbReference type="InterPro" id="IPR001296">
    <property type="entry name" value="Glyco_trans_1"/>
</dbReference>
<gene>
    <name evidence="3" type="ORF">BAL341_3523</name>
</gene>
<keyword evidence="3" id="KW-0328">Glycosyltransferase</keyword>
<feature type="domain" description="Glycosyl transferase family 1" evidence="2">
    <location>
        <begin position="211"/>
        <end position="366"/>
    </location>
</feature>
<dbReference type="Gene3D" id="3.40.50.2000">
    <property type="entry name" value="Glycogen Phosphorylase B"/>
    <property type="match status" value="1"/>
</dbReference>
<name>A0A486XVG9_9GAMM</name>
<dbReference type="CDD" id="cd03809">
    <property type="entry name" value="GT4_MtfB-like"/>
    <property type="match status" value="1"/>
</dbReference>
<dbReference type="EC" id="2.4.1.-" evidence="3"/>
<keyword evidence="1 3" id="KW-0808">Transferase</keyword>
<dbReference type="Pfam" id="PF00534">
    <property type="entry name" value="Glycos_transf_1"/>
    <property type="match status" value="1"/>
</dbReference>
<organism evidence="3">
    <name type="scientific">Rheinheimera sp. BAL341</name>
    <dbReference type="NCBI Taxonomy" id="1708203"/>
    <lineage>
        <taxon>Bacteria</taxon>
        <taxon>Pseudomonadati</taxon>
        <taxon>Pseudomonadota</taxon>
        <taxon>Gammaproteobacteria</taxon>
        <taxon>Chromatiales</taxon>
        <taxon>Chromatiaceae</taxon>
        <taxon>Rheinheimera</taxon>
    </lineage>
</organism>
<dbReference type="FunFam" id="3.40.50.2000:FF:000119">
    <property type="entry name" value="Glycosyl transferase group 1"/>
    <property type="match status" value="1"/>
</dbReference>
<evidence type="ECO:0000313" key="3">
    <source>
        <dbReference type="EMBL" id="VHO06508.1"/>
    </source>
</evidence>
<dbReference type="GO" id="GO:0009103">
    <property type="term" value="P:lipopolysaccharide biosynthetic process"/>
    <property type="evidence" value="ECO:0007669"/>
    <property type="project" value="TreeGrafter"/>
</dbReference>
<sequence length="393" mass="43940">MKVILGVDPLLSPLTGIGHYTRSLALALLQQPSLEELQLFALGKFFPHALLHLPENIEQQGGVAKASTVSALRTYLATLTPAVWAYEKLIPIVDRIRLAPFKDYLFHAPNFFVPVFDGPKVVTFHDLSTILYPQYHPAVRVALANRQMAIAVESDAHIICDSQFIAAEVVQYFGVPESRVSKLHLAAAEEYQPRDASQCAQVLEQFDVGYKQFFLFVSTIEPRKNLMRLLDAYECYVQRTVKPLPLVVVGGHGWSSQKEHQRLTDLQLRGLVRYQGYLAQNIVHQLYSAARALVYPSIYEGFGLPVLEAMQSGAAVITSENSSMQEIAEDAAYYVNPNDTDSISSALVLLHEDENKLSILREQGLKRAMAFSWQQCAAKTLAVYQHVVDKHKA</sequence>
<dbReference type="SUPFAM" id="SSF53756">
    <property type="entry name" value="UDP-Glycosyltransferase/glycogen phosphorylase"/>
    <property type="match status" value="1"/>
</dbReference>
<accession>A0A486XVG9</accession>